<keyword evidence="2 6" id="KW-0963">Cytoplasm</keyword>
<gene>
    <name evidence="8" type="primary">MCTS1</name>
    <name evidence="8" type="ORF">H4R18_000415</name>
</gene>
<dbReference type="SMART" id="SM00359">
    <property type="entry name" value="PUA"/>
    <property type="match status" value="1"/>
</dbReference>
<evidence type="ECO:0000313" key="8">
    <source>
        <dbReference type="EMBL" id="KAJ2785599.1"/>
    </source>
</evidence>
<dbReference type="GO" id="GO:0005737">
    <property type="term" value="C:cytoplasm"/>
    <property type="evidence" value="ECO:0007669"/>
    <property type="project" value="UniProtKB-SubCell"/>
</dbReference>
<dbReference type="PROSITE" id="PS50890">
    <property type="entry name" value="PUA"/>
    <property type="match status" value="1"/>
</dbReference>
<dbReference type="FunFam" id="3.10.400.20:FF:000001">
    <property type="entry name" value="Malignant T-cell-amplified sequence 1"/>
    <property type="match status" value="1"/>
</dbReference>
<dbReference type="CDD" id="cd21155">
    <property type="entry name" value="PUA_MCTS-1-like"/>
    <property type="match status" value="1"/>
</dbReference>
<reference evidence="8" key="1">
    <citation type="submission" date="2022-07" db="EMBL/GenBank/DDBJ databases">
        <title>Phylogenomic reconstructions and comparative analyses of Kickxellomycotina fungi.</title>
        <authorList>
            <person name="Reynolds N.K."/>
            <person name="Stajich J.E."/>
            <person name="Barry K."/>
            <person name="Grigoriev I.V."/>
            <person name="Crous P."/>
            <person name="Smith M.E."/>
        </authorList>
    </citation>
    <scope>NUCLEOTIDE SEQUENCE</scope>
    <source>
        <strain evidence="8">NBRC 105414</strain>
    </source>
</reference>
<dbReference type="InterPro" id="IPR041366">
    <property type="entry name" value="Pre-PUA"/>
</dbReference>
<sequence length="182" mass="19923">MFKKFNLQEAVSGKNPVKASSVRGIRAKLIEDYPAIEKHIDDILPKKAVLTQIKCRGRIVLYAVGDDILFFQHFDDPVTPTLHLLHRFPDILPQVQVDRGAIKFVLSGANIMCPGLTSPGARLPADNLPEGTVVAVMAEGKEHALAIGTTTMSTDQIKAVNKGNGIDLIQYLGDPLWKTQLD</sequence>
<comment type="subcellular location">
    <subcellularLocation>
        <location evidence="1 6">Cytoplasm</location>
    </subcellularLocation>
</comment>
<keyword evidence="9" id="KW-1185">Reference proteome</keyword>
<name>A0A9W8HI36_9FUNG</name>
<evidence type="ECO:0000256" key="3">
    <source>
        <dbReference type="ARBA" id="ARBA00060251"/>
    </source>
</evidence>
<evidence type="ECO:0000256" key="4">
    <source>
        <dbReference type="ARBA" id="ARBA00061046"/>
    </source>
</evidence>
<dbReference type="AlphaFoldDB" id="A0A9W8HI36"/>
<dbReference type="PANTHER" id="PTHR22798">
    <property type="entry name" value="MCT-1 PROTEIN"/>
    <property type="match status" value="1"/>
</dbReference>
<evidence type="ECO:0000256" key="6">
    <source>
        <dbReference type="PIRNR" id="PIRNR005067"/>
    </source>
</evidence>
<dbReference type="Pfam" id="PF17832">
    <property type="entry name" value="Pre-PUA"/>
    <property type="match status" value="1"/>
</dbReference>
<dbReference type="GO" id="GO:0001731">
    <property type="term" value="P:formation of translation preinitiation complex"/>
    <property type="evidence" value="ECO:0007669"/>
    <property type="project" value="TreeGrafter"/>
</dbReference>
<dbReference type="OrthoDB" id="10249667at2759"/>
<accession>A0A9W8HI36</accession>
<protein>
    <recommendedName>
        <fullName evidence="5 6">Translation machinery-associated protein 20</fullName>
    </recommendedName>
</protein>
<evidence type="ECO:0000259" key="7">
    <source>
        <dbReference type="SMART" id="SM00359"/>
    </source>
</evidence>
<dbReference type="Proteomes" id="UP001140217">
    <property type="component" value="Unassembled WGS sequence"/>
</dbReference>
<dbReference type="GO" id="GO:0003723">
    <property type="term" value="F:RNA binding"/>
    <property type="evidence" value="ECO:0007669"/>
    <property type="project" value="InterPro"/>
</dbReference>
<dbReference type="InterPro" id="IPR004521">
    <property type="entry name" value="Uncharacterised_CHP00451"/>
</dbReference>
<dbReference type="InterPro" id="IPR016437">
    <property type="entry name" value="MCT-1/Tma20"/>
</dbReference>
<dbReference type="SUPFAM" id="SSF88697">
    <property type="entry name" value="PUA domain-like"/>
    <property type="match status" value="1"/>
</dbReference>
<organism evidence="8 9">
    <name type="scientific">Coemansia javaensis</name>
    <dbReference type="NCBI Taxonomy" id="2761396"/>
    <lineage>
        <taxon>Eukaryota</taxon>
        <taxon>Fungi</taxon>
        <taxon>Fungi incertae sedis</taxon>
        <taxon>Zoopagomycota</taxon>
        <taxon>Kickxellomycotina</taxon>
        <taxon>Kickxellomycetes</taxon>
        <taxon>Kickxellales</taxon>
        <taxon>Kickxellaceae</taxon>
        <taxon>Coemansia</taxon>
    </lineage>
</organism>
<evidence type="ECO:0000256" key="1">
    <source>
        <dbReference type="ARBA" id="ARBA00004496"/>
    </source>
</evidence>
<comment type="similarity">
    <text evidence="4 6">Belongs to the TMA20 family.</text>
</comment>
<dbReference type="EMBL" id="JANBUL010000009">
    <property type="protein sequence ID" value="KAJ2785599.1"/>
    <property type="molecule type" value="Genomic_DNA"/>
</dbReference>
<dbReference type="PIRSF" id="PIRSF005067">
    <property type="entry name" value="Tma_RNA-bind_prd"/>
    <property type="match status" value="1"/>
</dbReference>
<evidence type="ECO:0000313" key="9">
    <source>
        <dbReference type="Proteomes" id="UP001140217"/>
    </source>
</evidence>
<dbReference type="Pfam" id="PF01472">
    <property type="entry name" value="PUA"/>
    <property type="match status" value="1"/>
</dbReference>
<evidence type="ECO:0000256" key="5">
    <source>
        <dbReference type="ARBA" id="ARBA00070056"/>
    </source>
</evidence>
<comment type="function">
    <text evidence="3 6">Involved in translation.</text>
</comment>
<dbReference type="PANTHER" id="PTHR22798:SF0">
    <property type="entry name" value="MALIGNANT T-CELL-AMPLIFIED SEQUENCE 1"/>
    <property type="match status" value="1"/>
</dbReference>
<comment type="caution">
    <text evidence="8">The sequence shown here is derived from an EMBL/GenBank/DDBJ whole genome shotgun (WGS) entry which is preliminary data.</text>
</comment>
<dbReference type="NCBIfam" id="TIGR00451">
    <property type="entry name" value="unchar_dom_2"/>
    <property type="match status" value="1"/>
</dbReference>
<proteinExistence type="inferred from homology"/>
<dbReference type="Gene3D" id="3.10.400.20">
    <property type="match status" value="1"/>
</dbReference>
<dbReference type="InterPro" id="IPR015947">
    <property type="entry name" value="PUA-like_sf"/>
</dbReference>
<dbReference type="InterPro" id="IPR002478">
    <property type="entry name" value="PUA"/>
</dbReference>
<dbReference type="CDD" id="cd11609">
    <property type="entry name" value="MCT1_N"/>
    <property type="match status" value="1"/>
</dbReference>
<feature type="domain" description="PUA" evidence="7">
    <location>
        <begin position="93"/>
        <end position="173"/>
    </location>
</feature>
<evidence type="ECO:0000256" key="2">
    <source>
        <dbReference type="ARBA" id="ARBA00022490"/>
    </source>
</evidence>